<gene>
    <name evidence="2" type="ORF">KARMA_3861</name>
</gene>
<dbReference type="InterPro" id="IPR051021">
    <property type="entry name" value="Mito_Ser/Thr_phosphatase"/>
</dbReference>
<accession>A0A1M4N412</accession>
<keyword evidence="3" id="KW-1185">Reference proteome</keyword>
<organism evidence="2 3">
    <name type="scientific">Donghicola eburneus</name>
    <dbReference type="NCBI Taxonomy" id="393278"/>
    <lineage>
        <taxon>Bacteria</taxon>
        <taxon>Pseudomonadati</taxon>
        <taxon>Pseudomonadota</taxon>
        <taxon>Alphaproteobacteria</taxon>
        <taxon>Rhodobacterales</taxon>
        <taxon>Roseobacteraceae</taxon>
        <taxon>Donghicola</taxon>
    </lineage>
</organism>
<dbReference type="Proteomes" id="UP000184085">
    <property type="component" value="Unassembled WGS sequence"/>
</dbReference>
<evidence type="ECO:0000313" key="2">
    <source>
        <dbReference type="EMBL" id="SCM69622.1"/>
    </source>
</evidence>
<dbReference type="Gene3D" id="3.40.50.1240">
    <property type="entry name" value="Phosphoglycerate mutase-like"/>
    <property type="match status" value="1"/>
</dbReference>
<reference evidence="3" key="1">
    <citation type="submission" date="2016-09" db="EMBL/GenBank/DDBJ databases">
        <authorList>
            <person name="Wibberg D."/>
        </authorList>
    </citation>
    <scope>NUCLEOTIDE SEQUENCE [LARGE SCALE GENOMIC DNA]</scope>
</reference>
<evidence type="ECO:0008006" key="4">
    <source>
        <dbReference type="Google" id="ProtNLM"/>
    </source>
</evidence>
<sequence length="217" mass="23723">MTEITLVRHGQANTGAQDEASYDRLSELGHRQAAWLGQHLETVAPYDRIISGAMRRQIETAQGLNRRALPHDTDARLNELDYFGLAESLKNSHGVPIPTCAAEFAAHVPQVLDAWRNDGIHPDVESYDAFHDRIFGALRAAAGTGERCLLVTSTGVISTLTAIALGLETAAKVKMFLAVAHTSVHKFELRGDDLYLTQFGATPHLDVPDRIHAKTHA</sequence>
<dbReference type="CDD" id="cd07067">
    <property type="entry name" value="HP_PGM_like"/>
    <property type="match status" value="1"/>
</dbReference>
<dbReference type="GO" id="GO:0016787">
    <property type="term" value="F:hydrolase activity"/>
    <property type="evidence" value="ECO:0007669"/>
    <property type="project" value="UniProtKB-KW"/>
</dbReference>
<dbReference type="InterPro" id="IPR029033">
    <property type="entry name" value="His_PPase_superfam"/>
</dbReference>
<name>A0A1M4N412_9RHOB</name>
<dbReference type="SMART" id="SM00855">
    <property type="entry name" value="PGAM"/>
    <property type="match status" value="1"/>
</dbReference>
<dbReference type="Pfam" id="PF00300">
    <property type="entry name" value="His_Phos_1"/>
    <property type="match status" value="1"/>
</dbReference>
<dbReference type="InterPro" id="IPR013078">
    <property type="entry name" value="His_Pase_superF_clade-1"/>
</dbReference>
<evidence type="ECO:0000313" key="3">
    <source>
        <dbReference type="Proteomes" id="UP000184085"/>
    </source>
</evidence>
<keyword evidence="1" id="KW-0378">Hydrolase</keyword>
<dbReference type="SUPFAM" id="SSF53254">
    <property type="entry name" value="Phosphoglycerate mutase-like"/>
    <property type="match status" value="1"/>
</dbReference>
<protein>
    <recommendedName>
        <fullName evidence="4">Phosphoglycerate mutase</fullName>
    </recommendedName>
</protein>
<evidence type="ECO:0000256" key="1">
    <source>
        <dbReference type="ARBA" id="ARBA00022801"/>
    </source>
</evidence>
<dbReference type="PANTHER" id="PTHR20935:SF0">
    <property type="entry name" value="SERINE_THREONINE-PROTEIN PHOSPHATASE PGAM5, MITOCHONDRIAL"/>
    <property type="match status" value="1"/>
</dbReference>
<proteinExistence type="predicted"/>
<dbReference type="EMBL" id="FMJB01000064">
    <property type="protein sequence ID" value="SCM69622.1"/>
    <property type="molecule type" value="Genomic_DNA"/>
</dbReference>
<dbReference type="PANTHER" id="PTHR20935">
    <property type="entry name" value="PHOSPHOGLYCERATE MUTASE-RELATED"/>
    <property type="match status" value="1"/>
</dbReference>
<dbReference type="AlphaFoldDB" id="A0A1M4N412"/>
<dbReference type="RefSeq" id="WP_072709353.1">
    <property type="nucleotide sequence ID" value="NZ_FMJB01000064.1"/>
</dbReference>